<sequence length="101" mass="11376">MRVNMITLRMHTSGSEVLLAAADKDLLDMKFSEGRMRLEVYREFYEGEDASEELLLNRLSMCSSANLVGREVIALAVKHNYIDEDCIIMIGGVPHAQLAKM</sequence>
<evidence type="ECO:0008006" key="3">
    <source>
        <dbReference type="Google" id="ProtNLM"/>
    </source>
</evidence>
<organism evidence="1 2">
    <name type="scientific">Methanomassiliicoccus intestinalis (strain Issoire-Mx1)</name>
    <dbReference type="NCBI Taxonomy" id="1295009"/>
    <lineage>
        <taxon>Archaea</taxon>
        <taxon>Methanobacteriati</taxon>
        <taxon>Thermoplasmatota</taxon>
        <taxon>Thermoplasmata</taxon>
        <taxon>Methanomassiliicoccales</taxon>
        <taxon>Methanomassiliicoccaceae</taxon>
        <taxon>Methanomassiliicoccus</taxon>
    </lineage>
</organism>
<evidence type="ECO:0000313" key="1">
    <source>
        <dbReference type="EMBL" id="AGN27202.1"/>
    </source>
</evidence>
<dbReference type="InterPro" id="IPR007355">
    <property type="entry name" value="DUF424"/>
</dbReference>
<gene>
    <name evidence="1" type="ORF">MMINT_19310</name>
</gene>
<dbReference type="Pfam" id="PF04242">
    <property type="entry name" value="DUF424"/>
    <property type="match status" value="1"/>
</dbReference>
<dbReference type="Gene3D" id="3.30.1860.10">
    <property type="entry name" value="uncharacterized conserved protein from methanopyrus kandleri domain like"/>
    <property type="match status" value="1"/>
</dbReference>
<proteinExistence type="predicted"/>
<dbReference type="Proteomes" id="UP000014070">
    <property type="component" value="Chromosome"/>
</dbReference>
<dbReference type="EMBL" id="CP005934">
    <property type="protein sequence ID" value="AGN27202.1"/>
    <property type="molecule type" value="Genomic_DNA"/>
</dbReference>
<accession>R9T8G6</accession>
<dbReference type="InParanoid" id="R9T8G6"/>
<reference evidence="1 2" key="1">
    <citation type="journal article" date="2013" name="Genome Announc.">
        <title>Genome sequence of 'Candidatus Methanomassiliicoccus intestinalis' Issoire-Mx1, a third thermoplasmatales-related methanogenic archaeon from human feces.</title>
        <authorList>
            <person name="Borrel G."/>
            <person name="Harris H.M."/>
            <person name="Parisot N."/>
            <person name="Gaci N."/>
            <person name="Tottey W."/>
            <person name="Mihajlovski A."/>
            <person name="Deane J."/>
            <person name="Gribaldo S."/>
            <person name="Bardot O."/>
            <person name="Peyretaillade E."/>
            <person name="Peyret P."/>
            <person name="O'Toole P.W."/>
            <person name="Brugere J.F."/>
        </authorList>
    </citation>
    <scope>NUCLEOTIDE SEQUENCE [LARGE SCALE GENOMIC DNA]</scope>
    <source>
        <strain evidence="1 2">Issoire-Mx1</strain>
    </source>
</reference>
<dbReference type="AlphaFoldDB" id="R9T8G6"/>
<dbReference type="STRING" id="1295009.MMINT_19310"/>
<dbReference type="KEGG" id="mer:MMINT_19310"/>
<dbReference type="HOGENOM" id="CLU_174522_1_0_2"/>
<name>R9T8G6_METII</name>
<evidence type="ECO:0000313" key="2">
    <source>
        <dbReference type="Proteomes" id="UP000014070"/>
    </source>
</evidence>
<keyword evidence="2" id="KW-1185">Reference proteome</keyword>
<protein>
    <recommendedName>
        <fullName evidence="3">DUF424 domain-containing protein</fullName>
    </recommendedName>
</protein>